<dbReference type="InterPro" id="IPR007409">
    <property type="entry name" value="Restrct_endonuc_type1_HsdR_N"/>
</dbReference>
<dbReference type="EC" id="3.1.21.3" evidence="10"/>
<dbReference type="NCBIfam" id="TIGR00348">
    <property type="entry name" value="hsdR"/>
    <property type="match status" value="1"/>
</dbReference>
<dbReference type="CDD" id="cd18030">
    <property type="entry name" value="DEXHc_RE_I_HsdR"/>
    <property type="match status" value="1"/>
</dbReference>
<comment type="catalytic activity">
    <reaction evidence="1 10">
        <text>Endonucleolytic cleavage of DNA to give random double-stranded fragments with terminal 5'-phosphates, ATP is simultaneously hydrolyzed.</text>
        <dbReference type="EC" id="3.1.21.3"/>
    </reaction>
</comment>
<dbReference type="GO" id="GO:0004519">
    <property type="term" value="F:endonuclease activity"/>
    <property type="evidence" value="ECO:0007669"/>
    <property type="project" value="UniProtKB-KW"/>
</dbReference>
<evidence type="ECO:0000313" key="12">
    <source>
        <dbReference type="EMBL" id="MBF8151310.1"/>
    </source>
</evidence>
<evidence type="ECO:0000313" key="13">
    <source>
        <dbReference type="Proteomes" id="UP000611215"/>
    </source>
</evidence>
<comment type="function">
    <text evidence="10">Subunit R is required for both nuclease and ATPase activities, but not for modification.</text>
</comment>
<dbReference type="InterPro" id="IPR027417">
    <property type="entry name" value="P-loop_NTPase"/>
</dbReference>
<evidence type="ECO:0000256" key="9">
    <source>
        <dbReference type="ARBA" id="ARBA00023125"/>
    </source>
</evidence>
<dbReference type="InterPro" id="IPR055180">
    <property type="entry name" value="HsdR_RecA-like_helicase_dom_2"/>
</dbReference>
<keyword evidence="13" id="KW-1185">Reference proteome</keyword>
<comment type="similarity">
    <text evidence="2 10">Belongs to the HsdR family.</text>
</comment>
<sequence>MKTPSFLEDHSSQIPSIQLLVNMGYEYVSPEKALQWRGGKKSSVLFENVLKTQLKTINSISRKGKVYEFSDSNINSAILSLKDLPINEGFINANAAFYDLITLGKAMEQSIDGDKKSHTLQYIDWENPKNNVYHVTEEYAVMRTGRTDTYRPDVILFINGIPTVIIECKSPSLSGTKSPTELAIEQHIRNFSKKGIRSLYIYSNLLLSIATNDGSYATTGTSKEFWAKWKEQFASKQAEINYWKELKELKNKPLKESVKDDLFAERTNGFNYARRYFDGLELEERLLTKQDELLYSLCRPERIIDIIRNYTIYDEGIKKVARYQQYFAVNDTLSRVTHFDNTGKRQGGVIWHTQGSGKSLTMVMLAQMIASSSEISNPKILLVTDRIDLDDQISDTFKKCQKEVKQAKTGTHLAELLNDKSDAIITTIINKFESAVKQCKKPFLSPDIFVMIDEGHRTQYGTFNVSMQRVFPNACFLAFTGTPLMKKEKSTASKFGGYIGHPYTVKDAVEDGAVVPLLYEGRHNLITVDEDPVNRYFDKLSEPLSDYGKANLKKKFNTISELNKTEKVIYARAWDISEHYRNFFQTESDKYKPKAQLVAPSIKTALLYKEFLDDIGKVSSEVIVTQSDQREGAEDGFYNVNEEKQREDNYFDAMIDKYGDLKRFEKSVITQFKKREHPEILIVVAKLLTGFDAPNNTVLYLCKSLKEHTLLQAVARVNRVYPGKDYGYIIDYYGNLENLDNALSTYSGLAEFDESEIEGTLTNINEEIKNLPQSHSELWDIFKTLKDKNLEPTAYEELLSPEDVRNNFYEKLRNYARLLKMALSSVDFVNNTSAKKIEVYKRDAKFFLKLRIDVKRRYNDDLAYKEFEPQIQKLINKHISTEGEIMKVTELVNIFDKEEREAEIEKITGKAAQADHIASRTVKAINVKMQEDPVYYKRLSDLIKETIEEYYLKRISEAEFLKRAKEHENNFLHGRSKDAPQELANNDVALAFYNFSKSVFNDPTLLNTKFHIETSLAVDNTVKQHIYINDNKIVEWQKNTDVVGKINISIGDALYELLKKFDIDTNWDKIDHLIEECMKVAILKYK</sequence>
<protein>
    <recommendedName>
        <fullName evidence="10">Type I restriction enzyme endonuclease subunit</fullName>
        <shortName evidence="10">R protein</shortName>
        <ecNumber evidence="10">3.1.21.3</ecNumber>
    </recommendedName>
</protein>
<dbReference type="InterPro" id="IPR014001">
    <property type="entry name" value="Helicase_ATP-bd"/>
</dbReference>
<comment type="caution">
    <text evidence="12">The sequence shown here is derived from an EMBL/GenBank/DDBJ whole genome shotgun (WGS) entry which is preliminary data.</text>
</comment>
<dbReference type="SUPFAM" id="SSF52540">
    <property type="entry name" value="P-loop containing nucleoside triphosphate hydrolases"/>
    <property type="match status" value="1"/>
</dbReference>
<evidence type="ECO:0000256" key="4">
    <source>
        <dbReference type="ARBA" id="ARBA00022741"/>
    </source>
</evidence>
<reference evidence="12 13" key="1">
    <citation type="submission" date="2020-11" db="EMBL/GenBank/DDBJ databases">
        <title>Winogradskyella marina sp. nov., isolated from marine sediment.</title>
        <authorList>
            <person name="Bo J."/>
            <person name="Wang S."/>
            <person name="Song X."/>
            <person name="Du Z."/>
        </authorList>
    </citation>
    <scope>NUCLEOTIDE SEQUENCE [LARGE SCALE GENOMIC DNA]</scope>
    <source>
        <strain evidence="12 13">F6397</strain>
    </source>
</reference>
<evidence type="ECO:0000256" key="8">
    <source>
        <dbReference type="ARBA" id="ARBA00022840"/>
    </source>
</evidence>
<dbReference type="PANTHER" id="PTHR30195">
    <property type="entry name" value="TYPE I SITE-SPECIFIC DEOXYRIBONUCLEASE PROTEIN SUBUNIT M AND R"/>
    <property type="match status" value="1"/>
</dbReference>
<evidence type="ECO:0000256" key="10">
    <source>
        <dbReference type="RuleBase" id="RU364115"/>
    </source>
</evidence>
<gene>
    <name evidence="12" type="ORF">ITJ86_15490</name>
</gene>
<accession>A0ABS0ELI3</accession>
<evidence type="ECO:0000256" key="7">
    <source>
        <dbReference type="ARBA" id="ARBA00022801"/>
    </source>
</evidence>
<dbReference type="Pfam" id="PF18766">
    <property type="entry name" value="SWI2_SNF2"/>
    <property type="match status" value="1"/>
</dbReference>
<evidence type="ECO:0000259" key="11">
    <source>
        <dbReference type="PROSITE" id="PS51192"/>
    </source>
</evidence>
<dbReference type="CDD" id="cd18800">
    <property type="entry name" value="SF2_C_EcoR124I-like"/>
    <property type="match status" value="1"/>
</dbReference>
<organism evidence="12 13">
    <name type="scientific">Winogradskyella marina</name>
    <dbReference type="NCBI Taxonomy" id="2785530"/>
    <lineage>
        <taxon>Bacteria</taxon>
        <taxon>Pseudomonadati</taxon>
        <taxon>Bacteroidota</taxon>
        <taxon>Flavobacteriia</taxon>
        <taxon>Flavobacteriales</taxon>
        <taxon>Flavobacteriaceae</taxon>
        <taxon>Winogradskyella</taxon>
    </lineage>
</organism>
<dbReference type="Pfam" id="PF04313">
    <property type="entry name" value="HSDR_N"/>
    <property type="match status" value="1"/>
</dbReference>
<keyword evidence="5 10" id="KW-0680">Restriction system</keyword>
<evidence type="ECO:0000256" key="5">
    <source>
        <dbReference type="ARBA" id="ARBA00022747"/>
    </source>
</evidence>
<keyword evidence="8 10" id="KW-0067">ATP-binding</keyword>
<evidence type="ECO:0000256" key="1">
    <source>
        <dbReference type="ARBA" id="ARBA00000851"/>
    </source>
</evidence>
<keyword evidence="7 10" id="KW-0378">Hydrolase</keyword>
<feature type="domain" description="Helicase ATP-binding" evidence="11">
    <location>
        <begin position="339"/>
        <end position="501"/>
    </location>
</feature>
<evidence type="ECO:0000256" key="6">
    <source>
        <dbReference type="ARBA" id="ARBA00022759"/>
    </source>
</evidence>
<dbReference type="SMART" id="SM00487">
    <property type="entry name" value="DEXDc"/>
    <property type="match status" value="1"/>
</dbReference>
<evidence type="ECO:0000256" key="2">
    <source>
        <dbReference type="ARBA" id="ARBA00008598"/>
    </source>
</evidence>
<keyword evidence="3" id="KW-0540">Nuclease</keyword>
<keyword evidence="6 12" id="KW-0255">Endonuclease</keyword>
<dbReference type="Pfam" id="PF22679">
    <property type="entry name" value="T1R_D3-like"/>
    <property type="match status" value="1"/>
</dbReference>
<dbReference type="Proteomes" id="UP000611215">
    <property type="component" value="Unassembled WGS sequence"/>
</dbReference>
<dbReference type="PROSITE" id="PS51192">
    <property type="entry name" value="HELICASE_ATP_BIND_1"/>
    <property type="match status" value="1"/>
</dbReference>
<dbReference type="RefSeq" id="WP_195872566.1">
    <property type="nucleotide sequence ID" value="NZ_JADOET010000018.1"/>
</dbReference>
<comment type="subunit">
    <text evidence="10">The type I restriction/modification system is composed of three polypeptides R, M and S.</text>
</comment>
<dbReference type="InterPro" id="IPR051268">
    <property type="entry name" value="Type-I_R_enzyme_R_subunit"/>
</dbReference>
<evidence type="ECO:0000256" key="3">
    <source>
        <dbReference type="ARBA" id="ARBA00022722"/>
    </source>
</evidence>
<keyword evidence="9 10" id="KW-0238">DNA-binding</keyword>
<proteinExistence type="inferred from homology"/>
<name>A0ABS0ELI3_9FLAO</name>
<keyword evidence="4 10" id="KW-0547">Nucleotide-binding</keyword>
<dbReference type="Gene3D" id="3.40.50.300">
    <property type="entry name" value="P-loop containing nucleotide triphosphate hydrolases"/>
    <property type="match status" value="2"/>
</dbReference>
<dbReference type="InterPro" id="IPR040980">
    <property type="entry name" value="SWI2_SNF2"/>
</dbReference>
<dbReference type="EMBL" id="JADOET010000018">
    <property type="protein sequence ID" value="MBF8151310.1"/>
    <property type="molecule type" value="Genomic_DNA"/>
</dbReference>
<dbReference type="Gene3D" id="3.90.1570.50">
    <property type="match status" value="1"/>
</dbReference>
<dbReference type="PANTHER" id="PTHR30195:SF15">
    <property type="entry name" value="TYPE I RESTRICTION ENZYME HINDI ENDONUCLEASE SUBUNIT"/>
    <property type="match status" value="1"/>
</dbReference>
<dbReference type="CDD" id="cd22332">
    <property type="entry name" value="HsdR_N"/>
    <property type="match status" value="1"/>
</dbReference>
<dbReference type="InterPro" id="IPR004473">
    <property type="entry name" value="Restrct_endonuc_typeI_HsdR"/>
</dbReference>